<keyword evidence="1" id="KW-0472">Membrane</keyword>
<dbReference type="InterPro" id="IPR021414">
    <property type="entry name" value="DUF3054"/>
</dbReference>
<evidence type="ECO:0000256" key="1">
    <source>
        <dbReference type="SAM" id="Phobius"/>
    </source>
</evidence>
<feature type="transmembrane region" description="Helical" evidence="1">
    <location>
        <begin position="112"/>
        <end position="133"/>
    </location>
</feature>
<feature type="transmembrane region" description="Helical" evidence="1">
    <location>
        <begin position="84"/>
        <end position="106"/>
    </location>
</feature>
<reference evidence="3" key="1">
    <citation type="submission" date="2017-09" db="EMBL/GenBank/DDBJ databases">
        <title>Metaegenomics of thermophilic ammonia-oxidizing enrichment culture.</title>
        <authorList>
            <person name="Kato S."/>
            <person name="Suzuki K."/>
        </authorList>
    </citation>
    <scope>NUCLEOTIDE SEQUENCE [LARGE SCALE GENOMIC DNA]</scope>
</reference>
<keyword evidence="1" id="KW-1133">Transmembrane helix</keyword>
<dbReference type="Proteomes" id="UP000236642">
    <property type="component" value="Unassembled WGS sequence"/>
</dbReference>
<dbReference type="EMBL" id="BEHY01000008">
    <property type="protein sequence ID" value="GBD08357.1"/>
    <property type="molecule type" value="Genomic_DNA"/>
</dbReference>
<feature type="transmembrane region" description="Helical" evidence="1">
    <location>
        <begin position="48"/>
        <end position="72"/>
    </location>
</feature>
<proteinExistence type="predicted"/>
<name>A0A2H5Y4J4_9CHLR</name>
<dbReference type="Pfam" id="PF11255">
    <property type="entry name" value="DUF3054"/>
    <property type="match status" value="1"/>
</dbReference>
<evidence type="ECO:0000313" key="3">
    <source>
        <dbReference type="Proteomes" id="UP000236642"/>
    </source>
</evidence>
<organism evidence="2 3">
    <name type="scientific">Candidatus Thermoflexus japonica</name>
    <dbReference type="NCBI Taxonomy" id="2035417"/>
    <lineage>
        <taxon>Bacteria</taxon>
        <taxon>Bacillati</taxon>
        <taxon>Chloroflexota</taxon>
        <taxon>Thermoflexia</taxon>
        <taxon>Thermoflexales</taxon>
        <taxon>Thermoflexaceae</taxon>
        <taxon>Thermoflexus</taxon>
    </lineage>
</organism>
<keyword evidence="1" id="KW-0812">Transmembrane</keyword>
<gene>
    <name evidence="2" type="ORF">HRbin22_00591</name>
</gene>
<evidence type="ECO:0008006" key="4">
    <source>
        <dbReference type="Google" id="ProtNLM"/>
    </source>
</evidence>
<accession>A0A2H5Y4J4</accession>
<evidence type="ECO:0000313" key="2">
    <source>
        <dbReference type="EMBL" id="GBD08357.1"/>
    </source>
</evidence>
<protein>
    <recommendedName>
        <fullName evidence="4">DUF3054 domain-containing protein</fullName>
    </recommendedName>
</protein>
<sequence length="149" mass="16473">MNVKQSLHLQEPAVSRQRWILWGGDLLVFLLFAALGRASHGLLNEGPVLWGIVRAAAPFFLAWAMVAWVARLDRVDPARSPGQVTLRVGFAWLGAGILGLILRSLALGRPAPLPFAAITLTGNGLLLILWRWLLQTWIIRRQGARLAEK</sequence>
<feature type="transmembrane region" description="Helical" evidence="1">
    <location>
        <begin position="20"/>
        <end position="36"/>
    </location>
</feature>
<dbReference type="AlphaFoldDB" id="A0A2H5Y4J4"/>
<comment type="caution">
    <text evidence="2">The sequence shown here is derived from an EMBL/GenBank/DDBJ whole genome shotgun (WGS) entry which is preliminary data.</text>
</comment>